<evidence type="ECO:0000256" key="5">
    <source>
        <dbReference type="ARBA" id="ARBA00022679"/>
    </source>
</evidence>
<dbReference type="AlphaFoldDB" id="A0A7H1MZ99"/>
<dbReference type="Gene3D" id="3.40.50.510">
    <property type="entry name" value="Phosphotransferase system, mannose-type IIA component"/>
    <property type="match status" value="1"/>
</dbReference>
<name>A0A7H1MZ99_9PROT</name>
<keyword evidence="7" id="KW-0418">Kinase</keyword>
<dbReference type="SUPFAM" id="SSF53062">
    <property type="entry name" value="PTS system fructose IIA component-like"/>
    <property type="match status" value="1"/>
</dbReference>
<keyword evidence="10" id="KW-1185">Reference proteome</keyword>
<organism evidence="9 10">
    <name type="scientific">Defluviicoccus vanus</name>
    <dbReference type="NCBI Taxonomy" id="111831"/>
    <lineage>
        <taxon>Bacteria</taxon>
        <taxon>Pseudomonadati</taxon>
        <taxon>Pseudomonadota</taxon>
        <taxon>Alphaproteobacteria</taxon>
        <taxon>Rhodospirillales</taxon>
        <taxon>Rhodospirillaceae</taxon>
        <taxon>Defluviicoccus</taxon>
    </lineage>
</organism>
<dbReference type="GO" id="GO:0005737">
    <property type="term" value="C:cytoplasm"/>
    <property type="evidence" value="ECO:0007669"/>
    <property type="project" value="UniProtKB-SubCell"/>
</dbReference>
<proteinExistence type="predicted"/>
<evidence type="ECO:0000256" key="4">
    <source>
        <dbReference type="ARBA" id="ARBA00022597"/>
    </source>
</evidence>
<evidence type="ECO:0000256" key="2">
    <source>
        <dbReference type="ARBA" id="ARBA00022448"/>
    </source>
</evidence>
<keyword evidence="5" id="KW-0808">Transferase</keyword>
<dbReference type="CDD" id="cd00006">
    <property type="entry name" value="PTS_IIA_man"/>
    <property type="match status" value="1"/>
</dbReference>
<comment type="subcellular location">
    <subcellularLocation>
        <location evidence="1">Cytoplasm</location>
    </subcellularLocation>
</comment>
<dbReference type="PROSITE" id="PS51096">
    <property type="entry name" value="PTS_EIIA_TYPE_4"/>
    <property type="match status" value="1"/>
</dbReference>
<keyword evidence="2" id="KW-0813">Transport</keyword>
<dbReference type="KEGG" id="dvn:HQ394_04715"/>
<evidence type="ECO:0000259" key="8">
    <source>
        <dbReference type="PROSITE" id="PS51096"/>
    </source>
</evidence>
<keyword evidence="6" id="KW-0598">Phosphotransferase system</keyword>
<evidence type="ECO:0000256" key="6">
    <source>
        <dbReference type="ARBA" id="ARBA00022683"/>
    </source>
</evidence>
<keyword evidence="3" id="KW-0963">Cytoplasm</keyword>
<protein>
    <submittedName>
        <fullName evidence="9">PTS sugar transporter subunit IIA</fullName>
    </submittedName>
</protein>
<evidence type="ECO:0000256" key="7">
    <source>
        <dbReference type="ARBA" id="ARBA00022777"/>
    </source>
</evidence>
<dbReference type="GO" id="GO:0016020">
    <property type="term" value="C:membrane"/>
    <property type="evidence" value="ECO:0007669"/>
    <property type="project" value="InterPro"/>
</dbReference>
<dbReference type="Proteomes" id="UP000516369">
    <property type="component" value="Chromosome"/>
</dbReference>
<dbReference type="InterPro" id="IPR033887">
    <property type="entry name" value="PTS_IIA_man"/>
</dbReference>
<reference evidence="9 10" key="1">
    <citation type="submission" date="2020-05" db="EMBL/GenBank/DDBJ databases">
        <title>Complete closed genome sequence of Defluviicoccus vanus.</title>
        <authorList>
            <person name="Bessarab I."/>
            <person name="Arumugam K."/>
            <person name="Maszenan A.M."/>
            <person name="Seviour R.J."/>
            <person name="Williams R.B."/>
        </authorList>
    </citation>
    <scope>NUCLEOTIDE SEQUENCE [LARGE SCALE GENOMIC DNA]</scope>
    <source>
        <strain evidence="9 10">Ben 114</strain>
    </source>
</reference>
<sequence length="135" mass="14569">MIGMVIVTHGRLAEELINALEHVVGRQVNITPVCIGPDDDMEQRRANILDCVAQAEEGNGVILLTDMFGGTPSNLAISIMDKANVEVIAGVNLPMLIKLASVRQTESLEEAAESAQEAGRKYINIASRLLTQDEN</sequence>
<dbReference type="RefSeq" id="WP_190262250.1">
    <property type="nucleotide sequence ID" value="NZ_CP053923.1"/>
</dbReference>
<keyword evidence="4 9" id="KW-0762">Sugar transport</keyword>
<dbReference type="Pfam" id="PF03610">
    <property type="entry name" value="EIIA-man"/>
    <property type="match status" value="1"/>
</dbReference>
<evidence type="ECO:0000313" key="9">
    <source>
        <dbReference type="EMBL" id="QNT68785.1"/>
    </source>
</evidence>
<gene>
    <name evidence="9" type="ORF">HQ394_04715</name>
</gene>
<feature type="domain" description="PTS EIIA type-4" evidence="8">
    <location>
        <begin position="1"/>
        <end position="123"/>
    </location>
</feature>
<evidence type="ECO:0000256" key="3">
    <source>
        <dbReference type="ARBA" id="ARBA00022490"/>
    </source>
</evidence>
<evidence type="ECO:0000256" key="1">
    <source>
        <dbReference type="ARBA" id="ARBA00004496"/>
    </source>
</evidence>
<evidence type="ECO:0000313" key="10">
    <source>
        <dbReference type="Proteomes" id="UP000516369"/>
    </source>
</evidence>
<dbReference type="PANTHER" id="PTHR33799">
    <property type="entry name" value="PTS PERMEASE-RELATED-RELATED"/>
    <property type="match status" value="1"/>
</dbReference>
<dbReference type="InterPro" id="IPR036662">
    <property type="entry name" value="PTS_EIIA_man-typ_sf"/>
</dbReference>
<dbReference type="GO" id="GO:0016301">
    <property type="term" value="F:kinase activity"/>
    <property type="evidence" value="ECO:0007669"/>
    <property type="project" value="UniProtKB-KW"/>
</dbReference>
<dbReference type="EMBL" id="CP053923">
    <property type="protein sequence ID" value="QNT68785.1"/>
    <property type="molecule type" value="Genomic_DNA"/>
</dbReference>
<dbReference type="GO" id="GO:0009401">
    <property type="term" value="P:phosphoenolpyruvate-dependent sugar phosphotransferase system"/>
    <property type="evidence" value="ECO:0007669"/>
    <property type="project" value="UniProtKB-KW"/>
</dbReference>
<dbReference type="InterPro" id="IPR004701">
    <property type="entry name" value="PTS_EIIA_man-typ"/>
</dbReference>
<dbReference type="InterPro" id="IPR051471">
    <property type="entry name" value="Bacterial_PTS_sugar_comp"/>
</dbReference>
<accession>A0A7H1MZ99</accession>
<dbReference type="PANTHER" id="PTHR33799:SF1">
    <property type="entry name" value="PTS SYSTEM MANNOSE-SPECIFIC EIIAB COMPONENT-RELATED"/>
    <property type="match status" value="1"/>
</dbReference>